<comment type="cofactor">
    <cofactor evidence="1 10">
        <name>[4Fe-4S] cluster</name>
        <dbReference type="ChEBI" id="CHEBI:49883"/>
    </cofactor>
</comment>
<dbReference type="GO" id="GO:0046872">
    <property type="term" value="F:metal ion binding"/>
    <property type="evidence" value="ECO:0007669"/>
    <property type="project" value="UniProtKB-UniRule"/>
</dbReference>
<dbReference type="InterPro" id="IPR010228">
    <property type="entry name" value="NADH_UbQ_OxRdtase_Gsu"/>
</dbReference>
<evidence type="ECO:0000256" key="6">
    <source>
        <dbReference type="ARBA" id="ARBA00023004"/>
    </source>
</evidence>
<reference evidence="15" key="2">
    <citation type="submission" date="2023-10" db="EMBL/GenBank/DDBJ databases">
        <authorList>
            <person name="Choi B."/>
        </authorList>
    </citation>
    <scope>NUCLEOTIDE SEQUENCE</scope>
    <source>
        <strain evidence="15">UMB0763</strain>
    </source>
</reference>
<dbReference type="InterPro" id="IPR001041">
    <property type="entry name" value="2Fe-2S_ferredoxin-type"/>
</dbReference>
<evidence type="ECO:0000256" key="10">
    <source>
        <dbReference type="RuleBase" id="RU003525"/>
    </source>
</evidence>
<keyword evidence="10" id="KW-0874">Quinone</keyword>
<evidence type="ECO:0000256" key="1">
    <source>
        <dbReference type="ARBA" id="ARBA00001966"/>
    </source>
</evidence>
<feature type="domain" description="2Fe-2S ferredoxin-type" evidence="12">
    <location>
        <begin position="20"/>
        <end position="104"/>
    </location>
</feature>
<evidence type="ECO:0000256" key="8">
    <source>
        <dbReference type="ARBA" id="ARBA00023027"/>
    </source>
</evidence>
<dbReference type="SUPFAM" id="SSF54292">
    <property type="entry name" value="2Fe-2S ferredoxin-like"/>
    <property type="match status" value="1"/>
</dbReference>
<dbReference type="PANTHER" id="PTHR43105">
    <property type="entry name" value="RESPIRATORY NITRATE REDUCTASE"/>
    <property type="match status" value="1"/>
</dbReference>
<dbReference type="GO" id="GO:0016020">
    <property type="term" value="C:membrane"/>
    <property type="evidence" value="ECO:0007669"/>
    <property type="project" value="InterPro"/>
</dbReference>
<protein>
    <recommendedName>
        <fullName evidence="10">NADH-quinone oxidoreductase</fullName>
        <ecNumber evidence="10">7.1.1.-</ecNumber>
    </recommendedName>
</protein>
<dbReference type="Pfam" id="PF00384">
    <property type="entry name" value="Molybdopterin"/>
    <property type="match status" value="1"/>
</dbReference>
<dbReference type="EC" id="7.1.1.-" evidence="10"/>
<dbReference type="FunFam" id="3.10.20.740:FF:000001">
    <property type="entry name" value="NADH-quinone oxidoreductase subunit G"/>
    <property type="match status" value="1"/>
</dbReference>
<dbReference type="InterPro" id="IPR054351">
    <property type="entry name" value="NADH_UbQ_OxRdtase_ferredoxin"/>
</dbReference>
<evidence type="ECO:0000313" key="16">
    <source>
        <dbReference type="Proteomes" id="UP000234560"/>
    </source>
</evidence>
<dbReference type="InterPro" id="IPR036010">
    <property type="entry name" value="2Fe-2S_ferredoxin-like_sf"/>
</dbReference>
<reference evidence="15" key="1">
    <citation type="submission" date="2017-12" db="EMBL/GenBank/DDBJ databases">
        <authorList>
            <person name="Thomas-White K."/>
            <person name="Wolfe A.J."/>
        </authorList>
    </citation>
    <scope>NUCLEOTIDE SEQUENCE</scope>
    <source>
        <strain evidence="15">UMB0763</strain>
    </source>
</reference>
<dbReference type="GO" id="GO:0003954">
    <property type="term" value="F:NADH dehydrogenase activity"/>
    <property type="evidence" value="ECO:0007669"/>
    <property type="project" value="TreeGrafter"/>
</dbReference>
<organism evidence="15 16">
    <name type="scientific">Corynebacterium pyruviciproducens</name>
    <dbReference type="NCBI Taxonomy" id="598660"/>
    <lineage>
        <taxon>Bacteria</taxon>
        <taxon>Bacillati</taxon>
        <taxon>Actinomycetota</taxon>
        <taxon>Actinomycetes</taxon>
        <taxon>Mycobacteriales</taxon>
        <taxon>Corynebacteriaceae</taxon>
        <taxon>Corynebacterium</taxon>
    </lineage>
</organism>
<dbReference type="PROSITE" id="PS00641">
    <property type="entry name" value="COMPLEX1_75K_1"/>
    <property type="match status" value="1"/>
</dbReference>
<keyword evidence="4 10" id="KW-0479">Metal-binding</keyword>
<dbReference type="PROSITE" id="PS00643">
    <property type="entry name" value="COMPLEX1_75K_3"/>
    <property type="match status" value="1"/>
</dbReference>
<evidence type="ECO:0000256" key="3">
    <source>
        <dbReference type="ARBA" id="ARBA00022485"/>
    </source>
</evidence>
<feature type="domain" description="4Fe-4S Mo/W bis-MGD-type" evidence="13">
    <location>
        <begin position="244"/>
        <end position="300"/>
    </location>
</feature>
<keyword evidence="6 10" id="KW-0408">Iron</keyword>
<evidence type="ECO:0000256" key="5">
    <source>
        <dbReference type="ARBA" id="ARBA00022967"/>
    </source>
</evidence>
<dbReference type="GO" id="GO:0048038">
    <property type="term" value="F:quinone binding"/>
    <property type="evidence" value="ECO:0007669"/>
    <property type="project" value="UniProtKB-UniRule"/>
</dbReference>
<dbReference type="SUPFAM" id="SSF53706">
    <property type="entry name" value="Formate dehydrogenase/DMSO reductase, domains 1-3"/>
    <property type="match status" value="1"/>
</dbReference>
<dbReference type="PROSITE" id="PS00642">
    <property type="entry name" value="COMPLEX1_75K_2"/>
    <property type="match status" value="1"/>
</dbReference>
<keyword evidence="8 10" id="KW-0520">NAD</keyword>
<dbReference type="KEGG" id="cpyr:CYJ47_05015"/>
<dbReference type="RefSeq" id="WP_101678261.1">
    <property type="nucleotide sequence ID" value="NZ_CAMIHY010000013.1"/>
</dbReference>
<dbReference type="GO" id="GO:0042773">
    <property type="term" value="P:ATP synthesis coupled electron transport"/>
    <property type="evidence" value="ECO:0007669"/>
    <property type="project" value="InterPro"/>
</dbReference>
<comment type="cofactor">
    <cofactor evidence="10">
        <name>[2Fe-2S] cluster</name>
        <dbReference type="ChEBI" id="CHEBI:190135"/>
    </cofactor>
    <text evidence="10">Binds 1 [2Fe-2S] cluster per subunit.</text>
</comment>
<evidence type="ECO:0000256" key="11">
    <source>
        <dbReference type="SAM" id="MobiDB-lite"/>
    </source>
</evidence>
<evidence type="ECO:0000256" key="7">
    <source>
        <dbReference type="ARBA" id="ARBA00023014"/>
    </source>
</evidence>
<dbReference type="Pfam" id="PF04879">
    <property type="entry name" value="Molybdop_Fe4S4"/>
    <property type="match status" value="1"/>
</dbReference>
<dbReference type="GO" id="GO:0051539">
    <property type="term" value="F:4 iron, 4 sulfur cluster binding"/>
    <property type="evidence" value="ECO:0007669"/>
    <property type="project" value="UniProtKB-KW"/>
</dbReference>
<dbReference type="Gene3D" id="2.20.25.90">
    <property type="entry name" value="ADC-like domains"/>
    <property type="match status" value="1"/>
</dbReference>
<dbReference type="Pfam" id="PF13510">
    <property type="entry name" value="Fer2_4"/>
    <property type="match status" value="1"/>
</dbReference>
<dbReference type="InterPro" id="IPR000283">
    <property type="entry name" value="NADH_UbQ_OxRdtase_75kDa_su_CS"/>
</dbReference>
<proteinExistence type="inferred from homology"/>
<feature type="region of interest" description="Disordered" evidence="11">
    <location>
        <begin position="798"/>
        <end position="827"/>
    </location>
</feature>
<dbReference type="Proteomes" id="UP000234560">
    <property type="component" value="Chromosome"/>
</dbReference>
<dbReference type="SMART" id="SM00926">
    <property type="entry name" value="Molybdop_Fe4S4"/>
    <property type="match status" value="1"/>
</dbReference>
<dbReference type="Pfam" id="PF10588">
    <property type="entry name" value="NADH-G_4Fe-4S_3"/>
    <property type="match status" value="1"/>
</dbReference>
<dbReference type="Gene3D" id="3.30.70.20">
    <property type="match status" value="1"/>
</dbReference>
<evidence type="ECO:0000259" key="13">
    <source>
        <dbReference type="PROSITE" id="PS51669"/>
    </source>
</evidence>
<comment type="function">
    <text evidence="10">NDH-1 shuttles electrons from NADH, via FMN and iron-sulfur (Fe-S) centers, to quinones in the respiratory chain. Couples the redox reaction to proton translocation (for every two electrons transferred, four hydrogen ions are translocated across the cytoplasmic membrane), and thus conserves the redox energy in a proton gradient.</text>
</comment>
<sequence>MSDKVTDKETETVEQNQPVETVTLEIDGQKVTVPKGTVVIRAAEKLGIDVPRFCDHPGLEPIAACRQCMVDVPDAGNGRGFPKPQASCSLQAAEGMVVKTQYTSDMAREAQQGIMEFLLVNHPLDCPICDKGGECPLQNQAMSAGQGATRFDLEKREFPKPINLVSGVLLDRERCIMCTRCVRFQEQIAGDPCIAKAERGAEEQIFADPASSAGSYFMGNTVQICPVGALTSSDYRFQARPFDLVSTDTTCEHCSVGCALRVDHRHGTITRRLAGEDMDVNQEWSCDKGRYGYRYGLKEFRLTTPLVRRDGQLVEASWTEALQAAAAGLAAAGSTAVIAPNATTVENQAAYKAFAQTALKTPSVDFRTDFATDEETSFLASSVAGHEGITFADLDAANKVVLVSFDPEDEAGVFFLRLRNAHRKHGTEIVAVASHLSIGNAKLGAQLVTATPGKEEAALRSIEGIDSSTVLLIGQRAARTPGLLTAAAEVADTTGACLAWVPAHAGDRGAVEAGILPAEGGKNTAAIIAAAANGGVDGLVLGECDHRDYADPQALVAAADSAFTVQLAHRRTLLTEHADVVFPVALVSQVNGHFVNWEARWRGVRSLAGVKVSAMSDRKVLTALGRAMGVDLGLPKNADLVAEIRRQSPAIAEPPRAGANVSGYGEDSSDSLREGEFVLDTWPELMGESEALAETNFVRSDHRRGKARISPATAEKLGIATAPHPCCGGNHGESCGDHGANAVRITLGERSVELRVAVWPTLADDVVWVPSNAPATAGLPLLPHGVAGPRVRLEATRLTCGSHAEENPGAPATERTAQQQEKESTER</sequence>
<comment type="catalytic activity">
    <reaction evidence="9 10">
        <text>a quinone + NADH + 5 H(+)(in) = a quinol + NAD(+) + 4 H(+)(out)</text>
        <dbReference type="Rhea" id="RHEA:57888"/>
        <dbReference type="ChEBI" id="CHEBI:15378"/>
        <dbReference type="ChEBI" id="CHEBI:24646"/>
        <dbReference type="ChEBI" id="CHEBI:57540"/>
        <dbReference type="ChEBI" id="CHEBI:57945"/>
        <dbReference type="ChEBI" id="CHEBI:132124"/>
    </reaction>
</comment>
<dbReference type="InterPro" id="IPR006963">
    <property type="entry name" value="Mopterin_OxRdtase_4Fe-4S_dom"/>
</dbReference>
<dbReference type="SMART" id="SM00929">
    <property type="entry name" value="NADH-G_4Fe-4S_3"/>
    <property type="match status" value="1"/>
</dbReference>
<evidence type="ECO:0000256" key="4">
    <source>
        <dbReference type="ARBA" id="ARBA00022723"/>
    </source>
</evidence>
<keyword evidence="10" id="KW-0001">2Fe-2S</keyword>
<dbReference type="InterPro" id="IPR050123">
    <property type="entry name" value="Prok_molybdopt-oxidoreductase"/>
</dbReference>
<dbReference type="Gene3D" id="3.10.20.740">
    <property type="match status" value="1"/>
</dbReference>
<dbReference type="AlphaFoldDB" id="A0AAF0YXR6"/>
<dbReference type="PROSITE" id="PS51085">
    <property type="entry name" value="2FE2S_FER_2"/>
    <property type="match status" value="1"/>
</dbReference>
<evidence type="ECO:0000256" key="2">
    <source>
        <dbReference type="ARBA" id="ARBA00005404"/>
    </source>
</evidence>
<feature type="domain" description="4Fe-4S His(Cys)3-ligated-type" evidence="14">
    <location>
        <begin position="106"/>
        <end position="145"/>
    </location>
</feature>
<keyword evidence="3 10" id="KW-0004">4Fe-4S</keyword>
<evidence type="ECO:0000259" key="14">
    <source>
        <dbReference type="PROSITE" id="PS51839"/>
    </source>
</evidence>
<name>A0AAF0YXR6_9CORY</name>
<keyword evidence="7 10" id="KW-0411">Iron-sulfur</keyword>
<dbReference type="EMBL" id="CP136958">
    <property type="protein sequence ID" value="WOT03128.1"/>
    <property type="molecule type" value="Genomic_DNA"/>
</dbReference>
<gene>
    <name evidence="15" type="primary">nuoG</name>
    <name evidence="15" type="ORF">CYJ47_05015</name>
</gene>
<dbReference type="InterPro" id="IPR019574">
    <property type="entry name" value="NADH_UbQ_OxRdtase_Gsu_4Fe4S-bd"/>
</dbReference>
<evidence type="ECO:0000259" key="12">
    <source>
        <dbReference type="PROSITE" id="PS51085"/>
    </source>
</evidence>
<dbReference type="PANTHER" id="PTHR43105:SF12">
    <property type="entry name" value="NADH-QUINONE OXIDOREDUCTASE SUBUNIT G"/>
    <property type="match status" value="1"/>
</dbReference>
<dbReference type="GO" id="GO:0051537">
    <property type="term" value="F:2 iron, 2 sulfur cluster binding"/>
    <property type="evidence" value="ECO:0007669"/>
    <property type="project" value="UniProtKB-UniRule"/>
</dbReference>
<dbReference type="PROSITE" id="PS51839">
    <property type="entry name" value="4FE4S_HC3"/>
    <property type="match status" value="1"/>
</dbReference>
<dbReference type="Gene3D" id="3.40.50.740">
    <property type="match status" value="2"/>
</dbReference>
<dbReference type="InterPro" id="IPR006656">
    <property type="entry name" value="Mopterin_OxRdtase"/>
</dbReference>
<accession>A0AAF0YXR6</accession>
<evidence type="ECO:0000256" key="9">
    <source>
        <dbReference type="ARBA" id="ARBA00047712"/>
    </source>
</evidence>
<comment type="similarity">
    <text evidence="2 10">Belongs to the complex I 75 kDa subunit family.</text>
</comment>
<evidence type="ECO:0000313" key="15">
    <source>
        <dbReference type="EMBL" id="WOT03128.1"/>
    </source>
</evidence>
<keyword evidence="5 10" id="KW-1278">Translocase</keyword>
<dbReference type="PROSITE" id="PS51669">
    <property type="entry name" value="4FE4S_MOW_BIS_MGD"/>
    <property type="match status" value="1"/>
</dbReference>
<dbReference type="Pfam" id="PF22117">
    <property type="entry name" value="Fer4_Nqo3"/>
    <property type="match status" value="1"/>
</dbReference>
<dbReference type="SUPFAM" id="SSF54862">
    <property type="entry name" value="4Fe-4S ferredoxins"/>
    <property type="match status" value="1"/>
</dbReference>
<dbReference type="NCBIfam" id="TIGR01973">
    <property type="entry name" value="NuoG"/>
    <property type="match status" value="1"/>
</dbReference>
<dbReference type="CDD" id="cd00207">
    <property type="entry name" value="fer2"/>
    <property type="match status" value="1"/>
</dbReference>
<dbReference type="GO" id="GO:0008137">
    <property type="term" value="F:NADH dehydrogenase (ubiquinone) activity"/>
    <property type="evidence" value="ECO:0007669"/>
    <property type="project" value="UniProtKB-UniRule"/>
</dbReference>